<dbReference type="EMBL" id="LGFG01000021">
    <property type="protein sequence ID" value="KUK23479.1"/>
    <property type="molecule type" value="Genomic_DNA"/>
</dbReference>
<feature type="domain" description="Fluoroacetyl-CoA-specific thioesterase-like" evidence="1">
    <location>
        <begin position="19"/>
        <end position="122"/>
    </location>
</feature>
<dbReference type="Proteomes" id="UP000058636">
    <property type="component" value="Unassembled WGS sequence"/>
</dbReference>
<evidence type="ECO:0000259" key="1">
    <source>
        <dbReference type="Pfam" id="PF22636"/>
    </source>
</evidence>
<evidence type="ECO:0000313" key="3">
    <source>
        <dbReference type="Proteomes" id="UP000058636"/>
    </source>
</evidence>
<accession>A0A101ERV7</accession>
<comment type="caution">
    <text evidence="2">The sequence shown here is derived from an EMBL/GenBank/DDBJ whole genome shotgun (WGS) entry which is preliminary data.</text>
</comment>
<dbReference type="InterPro" id="IPR029069">
    <property type="entry name" value="HotDog_dom_sf"/>
</dbReference>
<dbReference type="Pfam" id="PF22636">
    <property type="entry name" value="FlK"/>
    <property type="match status" value="1"/>
</dbReference>
<gene>
    <name evidence="2" type="ORF">XD57_0423</name>
</gene>
<dbReference type="InterPro" id="IPR025540">
    <property type="entry name" value="FlK"/>
</dbReference>
<dbReference type="AlphaFoldDB" id="A0A101ERV7"/>
<evidence type="ECO:0000313" key="2">
    <source>
        <dbReference type="EMBL" id="KUK23479.1"/>
    </source>
</evidence>
<sequence>MMDFEFLEGKRLTEDVALDETMVWNEDIEMLDLHLVATSALIGVVHRVSYELLSRYLPSDYTAVVVESLVRHVKAVSTGTRVAVGVRVIGVVGNRVKFRGIVMSGDEKILEAEFVRAIVPREKLRRLALEKAEKTSRLFGI</sequence>
<dbReference type="Gene3D" id="3.10.129.10">
    <property type="entry name" value="Hotdog Thioesterase"/>
    <property type="match status" value="1"/>
</dbReference>
<dbReference type="PANTHER" id="PTHR36934:SF1">
    <property type="entry name" value="THIOESTERASE DOMAIN-CONTAINING PROTEIN"/>
    <property type="match status" value="1"/>
</dbReference>
<name>A0A101ERV7_9THEM</name>
<dbReference type="PATRIC" id="fig|93930.3.peg.1208"/>
<dbReference type="RefSeq" id="WP_011943001.1">
    <property type="nucleotide sequence ID" value="NZ_DAITJQ010000003.1"/>
</dbReference>
<proteinExistence type="predicted"/>
<dbReference type="OMA" id="VWNEDIE"/>
<reference evidence="2 3" key="1">
    <citation type="journal article" date="2015" name="MBio">
        <title>Genome-Resolved Metagenomic Analysis Reveals Roles for Candidate Phyla and Other Microbial Community Members in Biogeochemical Transformations in Oil Reservoirs.</title>
        <authorList>
            <person name="Hu P."/>
            <person name="Tom L."/>
            <person name="Singh A."/>
            <person name="Thomas B.C."/>
            <person name="Baker B.J."/>
            <person name="Piceno Y.M."/>
            <person name="Andersen G.L."/>
            <person name="Banfield J.F."/>
        </authorList>
    </citation>
    <scope>NUCLEOTIDE SEQUENCE [LARGE SCALE GENOMIC DNA]</scope>
    <source>
        <strain evidence="2">46_26</strain>
    </source>
</reference>
<dbReference type="SUPFAM" id="SSF54637">
    <property type="entry name" value="Thioesterase/thiol ester dehydrase-isomerase"/>
    <property type="match status" value="1"/>
</dbReference>
<protein>
    <submittedName>
        <fullName evidence="2">Thioesterase superfamily</fullName>
    </submittedName>
</protein>
<organism evidence="2 3">
    <name type="scientific">Thermotoga petrophila</name>
    <dbReference type="NCBI Taxonomy" id="93929"/>
    <lineage>
        <taxon>Bacteria</taxon>
        <taxon>Thermotogati</taxon>
        <taxon>Thermotogota</taxon>
        <taxon>Thermotogae</taxon>
        <taxon>Thermotogales</taxon>
        <taxon>Thermotogaceae</taxon>
        <taxon>Thermotoga</taxon>
    </lineage>
</organism>
<dbReference type="PANTHER" id="PTHR36934">
    <property type="entry name" value="BLR0278 PROTEIN"/>
    <property type="match status" value="1"/>
</dbReference>
<dbReference type="InterPro" id="IPR054485">
    <property type="entry name" value="FlK-like_dom"/>
</dbReference>